<name>A0A698XLG4_TALPI</name>
<keyword evidence="8" id="KW-1185">Reference proteome</keyword>
<feature type="domain" description="Aflatoxin regulatory protein" evidence="6">
    <location>
        <begin position="114"/>
        <end position="207"/>
    </location>
</feature>
<keyword evidence="3" id="KW-0238">DNA-binding</keyword>
<evidence type="ECO:0000313" key="8">
    <source>
        <dbReference type="Proteomes" id="UP000053095"/>
    </source>
</evidence>
<keyword evidence="5" id="KW-0539">Nucleus</keyword>
<dbReference type="GO" id="GO:0003677">
    <property type="term" value="F:DNA binding"/>
    <property type="evidence" value="ECO:0007669"/>
    <property type="project" value="UniProtKB-KW"/>
</dbReference>
<dbReference type="GO" id="GO:0046872">
    <property type="term" value="F:metal ion binding"/>
    <property type="evidence" value="ECO:0007669"/>
    <property type="project" value="UniProtKB-KW"/>
</dbReference>
<proteinExistence type="predicted"/>
<organism evidence="7 8">
    <name type="scientific">Talaromyces pinophilus</name>
    <name type="common">Penicillium pinophilum</name>
    <dbReference type="NCBI Taxonomy" id="128442"/>
    <lineage>
        <taxon>Eukaryota</taxon>
        <taxon>Fungi</taxon>
        <taxon>Dikarya</taxon>
        <taxon>Ascomycota</taxon>
        <taxon>Pezizomycotina</taxon>
        <taxon>Eurotiomycetes</taxon>
        <taxon>Eurotiomycetidae</taxon>
        <taxon>Eurotiales</taxon>
        <taxon>Trichocomaceae</taxon>
        <taxon>Talaromyces</taxon>
        <taxon>Talaromyces sect. Talaromyces</taxon>
    </lineage>
</organism>
<keyword evidence="2" id="KW-0805">Transcription regulation</keyword>
<keyword evidence="4" id="KW-0804">Transcription</keyword>
<evidence type="ECO:0000256" key="5">
    <source>
        <dbReference type="ARBA" id="ARBA00023242"/>
    </source>
</evidence>
<dbReference type="InterPro" id="IPR013700">
    <property type="entry name" value="AflR"/>
</dbReference>
<evidence type="ECO:0000313" key="7">
    <source>
        <dbReference type="EMBL" id="GAM33865.1"/>
    </source>
</evidence>
<accession>A0A698XLG4</accession>
<dbReference type="GO" id="GO:0045122">
    <property type="term" value="P:aflatoxin biosynthetic process"/>
    <property type="evidence" value="ECO:0007669"/>
    <property type="project" value="InterPro"/>
</dbReference>
<dbReference type="Pfam" id="PF08493">
    <property type="entry name" value="AflR"/>
    <property type="match status" value="1"/>
</dbReference>
<evidence type="ECO:0000256" key="3">
    <source>
        <dbReference type="ARBA" id="ARBA00023125"/>
    </source>
</evidence>
<dbReference type="AlphaFoldDB" id="A0A698XLG4"/>
<dbReference type="GO" id="GO:0005634">
    <property type="term" value="C:nucleus"/>
    <property type="evidence" value="ECO:0007669"/>
    <property type="project" value="InterPro"/>
</dbReference>
<sequence>MMDLSLLSSLTDIPTSIEVPDGNTDALIGSYLDGSSLMNAPSFDFNTKLAEDDYSNNLIPFDFLTGLPYTQESPELGAYSSTSASTTQPITIQTEVDKNPQSDGDVSVPAGMTRHHCYMDAYDILRTLSLLRISNDLSVASSENTKRENVNWVPFDQVLRINRETSERLSGLLDCSCARSSHLTLLHASIVCRIMTLYQQAAACTQGGGLWNPITMTLDPSSHYLSPIRSSPERVSTCWGTGPSSAWSGTTTAVNSTTSGSTKATSSTMAQSSNLTVTPAKMAVGVFNVDDQRVQTAVNIQLVLGEMRRTECLIDQFTSREFGGAQHLLDDEESTFGGAVDNLCRSLDSWLRAEHSRIVNIMRSQLRKLNT</sequence>
<reference evidence="8" key="1">
    <citation type="journal article" date="2015" name="Genome Announc.">
        <title>Draft genome sequence of Talaromyces cellulolyticus strain Y-94, a source of lignocellulosic biomass-degrading enzymes.</title>
        <authorList>
            <person name="Fujii T."/>
            <person name="Koike H."/>
            <person name="Sawayama S."/>
            <person name="Yano S."/>
            <person name="Inoue H."/>
        </authorList>
    </citation>
    <scope>NUCLEOTIDE SEQUENCE [LARGE SCALE GENOMIC DNA]</scope>
    <source>
        <strain evidence="8">Y-94</strain>
    </source>
</reference>
<evidence type="ECO:0000259" key="6">
    <source>
        <dbReference type="Pfam" id="PF08493"/>
    </source>
</evidence>
<evidence type="ECO:0000256" key="4">
    <source>
        <dbReference type="ARBA" id="ARBA00023163"/>
    </source>
</evidence>
<dbReference type="Proteomes" id="UP000053095">
    <property type="component" value="Unassembled WGS sequence"/>
</dbReference>
<evidence type="ECO:0000256" key="1">
    <source>
        <dbReference type="ARBA" id="ARBA00022723"/>
    </source>
</evidence>
<protein>
    <recommendedName>
        <fullName evidence="6">Aflatoxin regulatory protein domain-containing protein</fullName>
    </recommendedName>
</protein>
<dbReference type="EMBL" id="DF933809">
    <property type="protein sequence ID" value="GAM33865.1"/>
    <property type="molecule type" value="Genomic_DNA"/>
</dbReference>
<gene>
    <name evidence="7" type="ORF">TCE0_013f01073</name>
</gene>
<dbReference type="GO" id="GO:0006355">
    <property type="term" value="P:regulation of DNA-templated transcription"/>
    <property type="evidence" value="ECO:0007669"/>
    <property type="project" value="InterPro"/>
</dbReference>
<evidence type="ECO:0000256" key="2">
    <source>
        <dbReference type="ARBA" id="ARBA00023015"/>
    </source>
</evidence>
<keyword evidence="1" id="KW-0479">Metal-binding</keyword>